<organism evidence="1 2">
    <name type="scientific">Clostridium novyi A str. 4552</name>
    <dbReference type="NCBI Taxonomy" id="1444289"/>
    <lineage>
        <taxon>Bacteria</taxon>
        <taxon>Bacillati</taxon>
        <taxon>Bacillota</taxon>
        <taxon>Clostridia</taxon>
        <taxon>Eubacteriales</taxon>
        <taxon>Clostridiaceae</taxon>
        <taxon>Clostridium</taxon>
    </lineage>
</organism>
<name>A0A0A0HYU5_CLONO</name>
<dbReference type="EMBL" id="JENJ01000096">
    <property type="protein sequence ID" value="KGM93677.1"/>
    <property type="molecule type" value="Genomic_DNA"/>
</dbReference>
<proteinExistence type="predicted"/>
<sequence>KKQIIDLKNVIIKGNLFVNIHLGHIDLNNVKAKDVIILSAGSNSVSFKDNSSVNTITVLNKTPVRITSEPSVTIKNINLSPSGDSLSKNRVILDGTFFTTNISIQSSLILEGGPNLQIFNPIYIKNSNLNDQINFKGNFQQVKNVIIENPITILGDFQKPPKNINIEIATNTFNNPVFLKGNLSSSTILISTNSSIICDGNFNTINIIGPKEVLLQLDTGTTINDFNCYTIVRVNGTEDAINNLLANSHVYDKGQIIIDVMFKTIHLTDGHGIINTTISTPGKFDIILKVKENNDILTLSKKINVTIHPNKF</sequence>
<comment type="caution">
    <text evidence="1">The sequence shown here is derived from an EMBL/GenBank/DDBJ whole genome shotgun (WGS) entry which is preliminary data.</text>
</comment>
<feature type="non-terminal residue" evidence="1">
    <location>
        <position position="1"/>
    </location>
</feature>
<dbReference type="Proteomes" id="UP000030012">
    <property type="component" value="Unassembled WGS sequence"/>
</dbReference>
<dbReference type="AlphaFoldDB" id="A0A0A0HYU5"/>
<reference evidence="1 2" key="1">
    <citation type="submission" date="2014-01" db="EMBL/GenBank/DDBJ databases">
        <title>Plasmidome dynamics in the species complex Clostridium novyi sensu lato converts strains of independent lineages into distinctly different pathogens.</title>
        <authorList>
            <person name="Skarin H."/>
            <person name="Segerman B."/>
        </authorList>
    </citation>
    <scope>NUCLEOTIDE SEQUENCE [LARGE SCALE GENOMIC DNA]</scope>
    <source>
        <strain evidence="1 2">4552</strain>
    </source>
</reference>
<dbReference type="RefSeq" id="WP_039256305.1">
    <property type="nucleotide sequence ID" value="NZ_JENJ01000096.1"/>
</dbReference>
<evidence type="ECO:0000313" key="2">
    <source>
        <dbReference type="Proteomes" id="UP000030012"/>
    </source>
</evidence>
<evidence type="ECO:0000313" key="1">
    <source>
        <dbReference type="EMBL" id="KGM93677.1"/>
    </source>
</evidence>
<gene>
    <name evidence="1" type="ORF">Z968_12470</name>
</gene>
<protein>
    <submittedName>
        <fullName evidence="1">Uncharacterized protein</fullName>
    </submittedName>
</protein>
<accession>A0A0A0HYU5</accession>